<evidence type="ECO:0000256" key="1">
    <source>
        <dbReference type="SAM" id="MobiDB-lite"/>
    </source>
</evidence>
<dbReference type="GO" id="GO:0004497">
    <property type="term" value="F:monooxygenase activity"/>
    <property type="evidence" value="ECO:0007669"/>
    <property type="project" value="UniProtKB-KW"/>
</dbReference>
<keyword evidence="3" id="KW-0503">Monooxygenase</keyword>
<organism evidence="3 4">
    <name type="scientific">Actinomadura luzonensis</name>
    <dbReference type="NCBI Taxonomy" id="2805427"/>
    <lineage>
        <taxon>Bacteria</taxon>
        <taxon>Bacillati</taxon>
        <taxon>Actinomycetota</taxon>
        <taxon>Actinomycetes</taxon>
        <taxon>Streptosporangiales</taxon>
        <taxon>Thermomonosporaceae</taxon>
        <taxon>Actinomadura</taxon>
    </lineage>
</organism>
<gene>
    <name evidence="3" type="ORF">MF672_029475</name>
</gene>
<dbReference type="RefSeq" id="WP_242376913.1">
    <property type="nucleotide sequence ID" value="NZ_JAKRKC020000001.1"/>
</dbReference>
<feature type="region of interest" description="Disordered" evidence="1">
    <location>
        <begin position="378"/>
        <end position="431"/>
    </location>
</feature>
<dbReference type="PANTHER" id="PTHR46865:SF2">
    <property type="entry name" value="MONOOXYGENASE"/>
    <property type="match status" value="1"/>
</dbReference>
<keyword evidence="4" id="KW-1185">Reference proteome</keyword>
<proteinExistence type="predicted"/>
<dbReference type="InterPro" id="IPR002938">
    <property type="entry name" value="FAD-bd"/>
</dbReference>
<dbReference type="Proteomes" id="UP001317259">
    <property type="component" value="Unassembled WGS sequence"/>
</dbReference>
<dbReference type="PANTHER" id="PTHR46865">
    <property type="entry name" value="OXIDOREDUCTASE-RELATED"/>
    <property type="match status" value="1"/>
</dbReference>
<feature type="compositionally biased region" description="Basic and acidic residues" evidence="1">
    <location>
        <begin position="394"/>
        <end position="404"/>
    </location>
</feature>
<evidence type="ECO:0000313" key="4">
    <source>
        <dbReference type="Proteomes" id="UP001317259"/>
    </source>
</evidence>
<accession>A0ABT0FZV6</accession>
<comment type="caution">
    <text evidence="3">The sequence shown here is derived from an EMBL/GenBank/DDBJ whole genome shotgun (WGS) entry which is preliminary data.</text>
</comment>
<dbReference type="InterPro" id="IPR051704">
    <property type="entry name" value="FAD_aromatic-hydroxylase"/>
</dbReference>
<protein>
    <submittedName>
        <fullName evidence="3">FAD-dependent monooxygenase</fullName>
    </submittedName>
</protein>
<keyword evidence="3" id="KW-0560">Oxidoreductase</keyword>
<sequence>MRGLNVLISGGGIAGPALAHWLTRDGNHVTIVERAPSLRPGGQAVDFRGGPQLKVLERMGIRGTVEAHQTHMGDITIVDATGRRLSSLPSAVFSGDVEILRGTLSRILHDATGDVERIFDDSVASLTETSDGVRVTFEKAPPRTFDLVVGADGIRSAVRELAFTPGETEMRHLGLYQAIFRVPGTYGLDRAGLMYSVPGRCATVMRTNGETRAALDFASPPIAYDHRDRRRQRELVAAAFDGLDWEVPSLLNAMWTAEDLYFAPAAQIVLPAYSRGRVVLLGDAGYAAGPGGMGTGLAMIGAYVLAGELAAADDHRTAFTRYENVLRPYVTTCQKQAQGAEKYLVPQKRSQIWVRNQTMRTLPYMPWKNAVKRMTSKAASAIRLPDYTSPSARPHPDPGRKREPASGPDPDPRTGSARSAPRVRRRAQAGT</sequence>
<evidence type="ECO:0000313" key="3">
    <source>
        <dbReference type="EMBL" id="MCK2217895.1"/>
    </source>
</evidence>
<evidence type="ECO:0000259" key="2">
    <source>
        <dbReference type="Pfam" id="PF01494"/>
    </source>
</evidence>
<reference evidence="3 4" key="1">
    <citation type="submission" date="2022-04" db="EMBL/GenBank/DDBJ databases">
        <title>Genome draft of Actinomadura sp. ATCC 31491.</title>
        <authorList>
            <person name="Shi X."/>
            <person name="Du Y."/>
        </authorList>
    </citation>
    <scope>NUCLEOTIDE SEQUENCE [LARGE SCALE GENOMIC DNA]</scope>
    <source>
        <strain evidence="3 4">ATCC 31491</strain>
    </source>
</reference>
<dbReference type="EMBL" id="JAKRKC020000001">
    <property type="protein sequence ID" value="MCK2217895.1"/>
    <property type="molecule type" value="Genomic_DNA"/>
</dbReference>
<feature type="compositionally biased region" description="Basic residues" evidence="1">
    <location>
        <begin position="421"/>
        <end position="431"/>
    </location>
</feature>
<feature type="domain" description="FAD-binding" evidence="2">
    <location>
        <begin position="5"/>
        <end position="312"/>
    </location>
</feature>
<name>A0ABT0FZV6_9ACTN</name>
<dbReference type="Pfam" id="PF01494">
    <property type="entry name" value="FAD_binding_3"/>
    <property type="match status" value="1"/>
</dbReference>